<proteinExistence type="predicted"/>
<dbReference type="EMBL" id="UINC01196453">
    <property type="protein sequence ID" value="SVE13463.1"/>
    <property type="molecule type" value="Genomic_DNA"/>
</dbReference>
<feature type="non-terminal residue" evidence="1">
    <location>
        <position position="248"/>
    </location>
</feature>
<gene>
    <name evidence="1" type="ORF">METZ01_LOCUS466317</name>
</gene>
<feature type="non-terminal residue" evidence="1">
    <location>
        <position position="1"/>
    </location>
</feature>
<organism evidence="1">
    <name type="scientific">marine metagenome</name>
    <dbReference type="NCBI Taxonomy" id="408172"/>
    <lineage>
        <taxon>unclassified sequences</taxon>
        <taxon>metagenomes</taxon>
        <taxon>ecological metagenomes</taxon>
    </lineage>
</organism>
<reference evidence="1" key="1">
    <citation type="submission" date="2018-05" db="EMBL/GenBank/DDBJ databases">
        <authorList>
            <person name="Lanie J.A."/>
            <person name="Ng W.-L."/>
            <person name="Kazmierczak K.M."/>
            <person name="Andrzejewski T.M."/>
            <person name="Davidsen T.M."/>
            <person name="Wayne K.J."/>
            <person name="Tettelin H."/>
            <person name="Glass J.I."/>
            <person name="Rusch D."/>
            <person name="Podicherti R."/>
            <person name="Tsui H.-C.T."/>
            <person name="Winkler M.E."/>
        </authorList>
    </citation>
    <scope>NUCLEOTIDE SEQUENCE</scope>
</reference>
<sequence length="248" mass="27180">PYTIKEGDQVSNVPVIFRLNTAIDQSNTIFINASDVSVKIEFLGEKTARLGAVKKIRGKLIPEIPDQLLQFTINKPDGSDNFIKDVKTDTSGQFSFNLAFDLAGGWFVNANYGGNATYLPVSGSAVYVAMMNVGKAIIVLGGNSQTNPIWDAFRVNAEFVHHTFTTRGLDPDSDIKFFSSEPNQTANADDFATLVNLEEAIGIWAKPQLGSQSPLFLYLISANLDPDFLINDKNILTPDLLDSWLDVV</sequence>
<dbReference type="AlphaFoldDB" id="A0A383B0W3"/>
<name>A0A383B0W3_9ZZZZ</name>
<evidence type="ECO:0000313" key="1">
    <source>
        <dbReference type="EMBL" id="SVE13463.1"/>
    </source>
</evidence>
<protein>
    <recommendedName>
        <fullName evidence="2">Bacterial Ig-like domain-containing protein</fullName>
    </recommendedName>
</protein>
<evidence type="ECO:0008006" key="2">
    <source>
        <dbReference type="Google" id="ProtNLM"/>
    </source>
</evidence>
<accession>A0A383B0W3</accession>